<evidence type="ECO:0000256" key="1">
    <source>
        <dbReference type="SAM" id="SignalP"/>
    </source>
</evidence>
<dbReference type="AlphaFoldDB" id="A0A5M9R7E6"/>
<organism evidence="2 3">
    <name type="scientific">Morganella psychrotolerans</name>
    <dbReference type="NCBI Taxonomy" id="368603"/>
    <lineage>
        <taxon>Bacteria</taxon>
        <taxon>Pseudomonadati</taxon>
        <taxon>Pseudomonadota</taxon>
        <taxon>Gammaproteobacteria</taxon>
        <taxon>Enterobacterales</taxon>
        <taxon>Morganellaceae</taxon>
        <taxon>Morganella</taxon>
    </lineage>
</organism>
<gene>
    <name evidence="2" type="ORF">F4V73_10250</name>
</gene>
<dbReference type="EMBL" id="VXKB01000002">
    <property type="protein sequence ID" value="KAA8715355.1"/>
    <property type="molecule type" value="Genomic_DNA"/>
</dbReference>
<proteinExistence type="predicted"/>
<protein>
    <recommendedName>
        <fullName evidence="4">Adhesin</fullName>
    </recommendedName>
</protein>
<sequence>MNKIYKRLAALLCITGSVLSQGTVFGATNFGTMNLTLNGEVDLAKTPNPATAHYLEGTLTGTTSMTLTTAYNTKNDTWLSIFTLTGLSGNNSSCSGGRNIFGAIPGTNKKGLELVNSTNPAVKAYVIPTLQYTTIIGKDHSEGWTMSGLFFSPPTGSGAASSDNSYTCFYPSGKSVPPTWSKQMMIYDKVQYPIYFSRPVASGALKYTGAPLYITTEGAIEAARGYLKVNVSTNVNIMSTCQISNVTNNNIDVNMSLTNEVITESSLTFNCTGDGQYPVYLSARITEGTADSTNPTRLLLKNIASSSVTKRPWVMGKTFLNGISPALTCQDTNSDGLIKFNGQETALPLKATSDQLYHLGIKWAICSDDTVPAGNYRGKTVISIYTRM</sequence>
<evidence type="ECO:0008006" key="4">
    <source>
        <dbReference type="Google" id="ProtNLM"/>
    </source>
</evidence>
<name>A0A5M9R7E6_9GAMM</name>
<reference evidence="2 3" key="1">
    <citation type="submission" date="2019-09" db="EMBL/GenBank/DDBJ databases">
        <title>Draft genome sequence of various Type strains from the CCUG.</title>
        <authorList>
            <person name="Pineiro-Iglesias B."/>
            <person name="Tunovic T."/>
            <person name="Unosson C."/>
            <person name="Inganas E."/>
            <person name="Ohlen M."/>
            <person name="Cardew S."/>
            <person name="Jensie-Markopoulos S."/>
            <person name="Salva-Serra F."/>
            <person name="Jaen-Luchoro D."/>
            <person name="Karlsson R."/>
            <person name="Svensson-Stadler L."/>
            <person name="Chun J."/>
            <person name="Moore E."/>
        </authorList>
    </citation>
    <scope>NUCLEOTIDE SEQUENCE [LARGE SCALE GENOMIC DNA]</scope>
    <source>
        <strain evidence="2 3">CCUG 53682T</strain>
    </source>
</reference>
<feature type="chain" id="PRO_5024293102" description="Adhesin" evidence="1">
    <location>
        <begin position="21"/>
        <end position="388"/>
    </location>
</feature>
<feature type="signal peptide" evidence="1">
    <location>
        <begin position="1"/>
        <end position="20"/>
    </location>
</feature>
<accession>A0A5M9R7E6</accession>
<evidence type="ECO:0000313" key="3">
    <source>
        <dbReference type="Proteomes" id="UP000322181"/>
    </source>
</evidence>
<dbReference type="Proteomes" id="UP000322181">
    <property type="component" value="Unassembled WGS sequence"/>
</dbReference>
<dbReference type="RefSeq" id="WP_067366191.1">
    <property type="nucleotide sequence ID" value="NZ_BAAAFS010000002.1"/>
</dbReference>
<keyword evidence="1" id="KW-0732">Signal</keyword>
<comment type="caution">
    <text evidence="2">The sequence shown here is derived from an EMBL/GenBank/DDBJ whole genome shotgun (WGS) entry which is preliminary data.</text>
</comment>
<evidence type="ECO:0000313" key="2">
    <source>
        <dbReference type="EMBL" id="KAA8715355.1"/>
    </source>
</evidence>